<dbReference type="Proteomes" id="UP000015464">
    <property type="component" value="Unassembled WGS sequence"/>
</dbReference>
<dbReference type="GO" id="GO:0051286">
    <property type="term" value="C:cell tip"/>
    <property type="evidence" value="ECO:0007669"/>
    <property type="project" value="TreeGrafter"/>
</dbReference>
<feature type="region of interest" description="Disordered" evidence="2">
    <location>
        <begin position="519"/>
        <end position="566"/>
    </location>
</feature>
<feature type="compositionally biased region" description="Low complexity" evidence="2">
    <location>
        <begin position="11"/>
        <end position="26"/>
    </location>
</feature>
<accession>S9VZF2</accession>
<feature type="compositionally biased region" description="Basic and acidic residues" evidence="2">
    <location>
        <begin position="526"/>
        <end position="551"/>
    </location>
</feature>
<dbReference type="GO" id="GO:0005737">
    <property type="term" value="C:cytoplasm"/>
    <property type="evidence" value="ECO:0007669"/>
    <property type="project" value="TreeGrafter"/>
</dbReference>
<feature type="compositionally biased region" description="Polar residues" evidence="2">
    <location>
        <begin position="360"/>
        <end position="385"/>
    </location>
</feature>
<dbReference type="RefSeq" id="XP_013022886.1">
    <property type="nucleotide sequence ID" value="XM_013167432.1"/>
</dbReference>
<dbReference type="STRING" id="653667.S9VZF2"/>
<dbReference type="GO" id="GO:0030010">
    <property type="term" value="P:establishment of cell polarity"/>
    <property type="evidence" value="ECO:0007669"/>
    <property type="project" value="TreeGrafter"/>
</dbReference>
<feature type="compositionally biased region" description="Low complexity" evidence="2">
    <location>
        <begin position="309"/>
        <end position="321"/>
    </location>
</feature>
<proteinExistence type="predicted"/>
<feature type="compositionally biased region" description="Acidic residues" evidence="2">
    <location>
        <begin position="1179"/>
        <end position="1197"/>
    </location>
</feature>
<dbReference type="InterPro" id="IPR056279">
    <property type="entry name" value="Aip3p_Bud6_N"/>
</dbReference>
<feature type="domain" description="Actin interacting protein 3 C-terminal" evidence="3">
    <location>
        <begin position="601"/>
        <end position="1020"/>
    </location>
</feature>
<dbReference type="Pfam" id="PF23153">
    <property type="entry name" value="Aip3p_Bud6_N"/>
    <property type="match status" value="1"/>
</dbReference>
<name>S9VZF2_SCHCR</name>
<dbReference type="Pfam" id="PF03915">
    <property type="entry name" value="AIP3"/>
    <property type="match status" value="1"/>
</dbReference>
<organism evidence="4 5">
    <name type="scientific">Schizosaccharomyces cryophilus (strain OY26 / ATCC MYA-4695 / CBS 11777 / NBRC 106824 / NRRL Y48691)</name>
    <name type="common">Fission yeast</name>
    <dbReference type="NCBI Taxonomy" id="653667"/>
    <lineage>
        <taxon>Eukaryota</taxon>
        <taxon>Fungi</taxon>
        <taxon>Dikarya</taxon>
        <taxon>Ascomycota</taxon>
        <taxon>Taphrinomycotina</taxon>
        <taxon>Schizosaccharomycetes</taxon>
        <taxon>Schizosaccharomycetales</taxon>
        <taxon>Schizosaccharomycetaceae</taxon>
        <taxon>Schizosaccharomyces</taxon>
    </lineage>
</organism>
<gene>
    <name evidence="4" type="ORF">SPOG_04741</name>
</gene>
<feature type="region of interest" description="Disordered" evidence="2">
    <location>
        <begin position="171"/>
        <end position="192"/>
    </location>
</feature>
<feature type="compositionally biased region" description="Polar residues" evidence="2">
    <location>
        <begin position="28"/>
        <end position="38"/>
    </location>
</feature>
<dbReference type="InterPro" id="IPR051825">
    <property type="entry name" value="SRCIN1"/>
</dbReference>
<feature type="region of interest" description="Disordered" evidence="2">
    <location>
        <begin position="1113"/>
        <end position="1197"/>
    </location>
</feature>
<dbReference type="EMBL" id="KE546989">
    <property type="protein sequence ID" value="EPY53013.1"/>
    <property type="molecule type" value="Genomic_DNA"/>
</dbReference>
<dbReference type="InterPro" id="IPR022782">
    <property type="entry name" value="AIP3-like_C"/>
</dbReference>
<dbReference type="PANTHER" id="PTHR22741:SF10">
    <property type="entry name" value="COILED-COIL DOMAIN-CONTAINING PROTEIN CG32809"/>
    <property type="match status" value="1"/>
</dbReference>
<evidence type="ECO:0000313" key="4">
    <source>
        <dbReference type="EMBL" id="EPY53013.1"/>
    </source>
</evidence>
<evidence type="ECO:0000259" key="3">
    <source>
        <dbReference type="SMART" id="SM00806"/>
    </source>
</evidence>
<feature type="compositionally biased region" description="Basic and acidic residues" evidence="2">
    <location>
        <begin position="432"/>
        <end position="487"/>
    </location>
</feature>
<feature type="compositionally biased region" description="Basic and acidic residues" evidence="2">
    <location>
        <begin position="172"/>
        <end position="192"/>
    </location>
</feature>
<evidence type="ECO:0000313" key="5">
    <source>
        <dbReference type="Proteomes" id="UP000015464"/>
    </source>
</evidence>
<dbReference type="OrthoDB" id="783096at2759"/>
<feature type="compositionally biased region" description="Polar residues" evidence="2">
    <location>
        <begin position="397"/>
        <end position="415"/>
    </location>
</feature>
<dbReference type="OMA" id="WSRKQAS"/>
<reference evidence="4 5" key="1">
    <citation type="journal article" date="2011" name="Science">
        <title>Comparative functional genomics of the fission yeasts.</title>
        <authorList>
            <person name="Rhind N."/>
            <person name="Chen Z."/>
            <person name="Yassour M."/>
            <person name="Thompson D.A."/>
            <person name="Haas B.J."/>
            <person name="Habib N."/>
            <person name="Wapinski I."/>
            <person name="Roy S."/>
            <person name="Lin M.F."/>
            <person name="Heiman D.I."/>
            <person name="Young S.K."/>
            <person name="Furuya K."/>
            <person name="Guo Y."/>
            <person name="Pidoux A."/>
            <person name="Chen H.M."/>
            <person name="Robbertse B."/>
            <person name="Goldberg J.M."/>
            <person name="Aoki K."/>
            <person name="Bayne E.H."/>
            <person name="Berlin A.M."/>
            <person name="Desjardins C.A."/>
            <person name="Dobbs E."/>
            <person name="Dukaj L."/>
            <person name="Fan L."/>
            <person name="FitzGerald M.G."/>
            <person name="French C."/>
            <person name="Gujja S."/>
            <person name="Hansen K."/>
            <person name="Keifenheim D."/>
            <person name="Levin J.Z."/>
            <person name="Mosher R.A."/>
            <person name="Mueller C.A."/>
            <person name="Pfiffner J."/>
            <person name="Priest M."/>
            <person name="Russ C."/>
            <person name="Smialowska A."/>
            <person name="Swoboda P."/>
            <person name="Sykes S.M."/>
            <person name="Vaughn M."/>
            <person name="Vengrova S."/>
            <person name="Yoder R."/>
            <person name="Zeng Q."/>
            <person name="Allshire R."/>
            <person name="Baulcombe D."/>
            <person name="Birren B.W."/>
            <person name="Brown W."/>
            <person name="Ekwall K."/>
            <person name="Kellis M."/>
            <person name="Leatherwood J."/>
            <person name="Levin H."/>
            <person name="Margalit H."/>
            <person name="Martienssen R."/>
            <person name="Nieduszynski C.A."/>
            <person name="Spatafora J.W."/>
            <person name="Friedman N."/>
            <person name="Dalgaard J.Z."/>
            <person name="Baumann P."/>
            <person name="Niki H."/>
            <person name="Regev A."/>
            <person name="Nusbaum C."/>
        </authorList>
    </citation>
    <scope>NUCLEOTIDE SEQUENCE [LARGE SCALE GENOMIC DNA]</scope>
    <source>
        <strain evidence="5">OY26 / ATCC MYA-4695 / CBS 11777 / NBRC 106824 / NRRL Y48691</strain>
    </source>
</reference>
<dbReference type="HOGENOM" id="CLU_260932_0_0_1"/>
<keyword evidence="5" id="KW-1185">Reference proteome</keyword>
<sequence>MSFQNNDQELSSSRQRANSRSSAPQRHPSVTSSQRTPSIISARNYSGDKFMPIANSIEASVTKLLVITKQLLESLTRWSKGLAGADDVSSIYVRLVAEFNITIKIFKEVGIESLDLDDFPLELRSILEETLAENPSTDSLQAHLPHVREIIIHLLKSLKYKQSLYKSRYLRPRKESQASRESTEENTQRREINEYNFINKSLNSEKSSLNPLAFSDTPHALDALKQSSSLERRASKRFSKMNKNTQQGLNDTIQKNEVTVESVRDLLNDSQVADYKPPNSSVSNPTIEPRSVTLGPFFEETGWNDLNKGRNLNRGSSRSNSMKLDRQSFSPSYPSQRNYNSYEMNNLNTPISPKKDQRSPQRSMTTSSATRSFSSGKTASPNFLPSGTPVLLPRGRSFTSPIPNEASTSLGSRFENSQEIRRPSQEVESFEEYNKVEKESDRDLHDLQQSKRVSEKSNFEPNRESTRVRENKETEDQLKIGDAETKESISSGLNAEISINEMYQSKKNDSLEELDRLVRNNSTLLPKDKDETTSNNEEKHDSDYTSGDERPSPSGIVELADDNSQTPKEVQNFANVKDEPWDKKGEVKGEFEQAHRNFVYFLKLNNRTRKAISPFAVDTQEKLQALFQSKFENEFEDVPFEFYIEDYDTKVNYLLEDYSDMKFKSLIIAQKQLKVPEESPVDNVEAVGEATRPYEIFSKDDGINNSSIFEEILQRLNVIERKLGSEHITNATIQSSSASKTAKSDKVVTNATNYQQVKNMQLDLASLKQVFAASFTKIPLQLNEFRKQMGIINEKASGFGFDRGYILKSKDTIEAVAKSLVERFDDINDQIELLRSDVLLRKVRPGLDQISYLVKEKESIESSIHELQKAIEEVTPTWKKQWEKELNAIVQEQEFLDNHTNLITDLNKDLDSITTVLSNVSAIAELQAKSSIKSKPLAVKPSAGDMKEIREKIHMDVLKLRPDSDVRLQAIERFEAFQRKKVLFHEDEFAKELKEFIKDDNLRNIGGVEEVERRRSVQDEQNRKILWKDAFNNTEKISITSTEEEKRRGKDENSPTDVHLGILDPSQINTAYNYVSNGLQDNTENSAGVVLPPTTTLSGPNNAEEVDVLNEKENDPSQIDNEHDGVSSELPENVENRSDVVLPATTTLSNPNNAEEKGTLNEKEDIARVGHHRRNDTLSTDDYEAFQDAEDENNSLT</sequence>
<dbReference type="GeneID" id="25039054"/>
<feature type="compositionally biased region" description="Polar residues" evidence="2">
    <location>
        <begin position="1"/>
        <end position="10"/>
    </location>
</feature>
<feature type="region of interest" description="Disordered" evidence="2">
    <location>
        <begin position="269"/>
        <end position="291"/>
    </location>
</feature>
<feature type="compositionally biased region" description="Polar residues" evidence="2">
    <location>
        <begin position="1144"/>
        <end position="1153"/>
    </location>
</feature>
<dbReference type="Gene3D" id="1.20.58.1540">
    <property type="entry name" value="Actin interacting protein 3, C-terminal domain"/>
    <property type="match status" value="1"/>
</dbReference>
<evidence type="ECO:0000256" key="2">
    <source>
        <dbReference type="SAM" id="MobiDB-lite"/>
    </source>
</evidence>
<keyword evidence="1" id="KW-0175">Coiled coil</keyword>
<dbReference type="PANTHER" id="PTHR22741">
    <property type="entry name" value="P140CAP/SNIP-RELATED"/>
    <property type="match status" value="1"/>
</dbReference>
<feature type="compositionally biased region" description="Basic and acidic residues" evidence="2">
    <location>
        <begin position="1154"/>
        <end position="1168"/>
    </location>
</feature>
<dbReference type="SMART" id="SM00806">
    <property type="entry name" value="AIP3"/>
    <property type="match status" value="1"/>
</dbReference>
<feature type="region of interest" description="Disordered" evidence="2">
    <location>
        <begin position="303"/>
        <end position="489"/>
    </location>
</feature>
<dbReference type="eggNOG" id="ENOG502QS95">
    <property type="taxonomic scope" value="Eukaryota"/>
</dbReference>
<protein>
    <submittedName>
        <fullName evidence="4">Actin interacting protein 3 Bud6</fullName>
    </submittedName>
</protein>
<feature type="compositionally biased region" description="Basic and acidic residues" evidence="2">
    <location>
        <begin position="1043"/>
        <end position="1053"/>
    </location>
</feature>
<feature type="compositionally biased region" description="Polar residues" evidence="2">
    <location>
        <begin position="327"/>
        <end position="351"/>
    </location>
</feature>
<evidence type="ECO:0000256" key="1">
    <source>
        <dbReference type="ARBA" id="ARBA00023054"/>
    </source>
</evidence>
<dbReference type="GO" id="GO:0005519">
    <property type="term" value="F:cytoskeletal regulatory protein binding"/>
    <property type="evidence" value="ECO:0007669"/>
    <property type="project" value="InterPro"/>
</dbReference>
<dbReference type="AlphaFoldDB" id="S9VZF2"/>
<feature type="compositionally biased region" description="Basic and acidic residues" evidence="2">
    <location>
        <begin position="1113"/>
        <end position="1126"/>
    </location>
</feature>
<dbReference type="InterPro" id="IPR005613">
    <property type="entry name" value="AIP3_C"/>
</dbReference>
<feature type="compositionally biased region" description="Basic and acidic residues" evidence="2">
    <location>
        <begin position="416"/>
        <end position="425"/>
    </location>
</feature>
<feature type="region of interest" description="Disordered" evidence="2">
    <location>
        <begin position="1038"/>
        <end position="1061"/>
    </location>
</feature>
<feature type="region of interest" description="Disordered" evidence="2">
    <location>
        <begin position="1"/>
        <end position="38"/>
    </location>
</feature>